<dbReference type="Proteomes" id="UP000465601">
    <property type="component" value="Unassembled WGS sequence"/>
</dbReference>
<keyword evidence="2" id="KW-0479">Metal-binding</keyword>
<dbReference type="RefSeq" id="WP_151864769.1">
    <property type="nucleotide sequence ID" value="NZ_WBZB01000008.1"/>
</dbReference>
<evidence type="ECO:0000259" key="3">
    <source>
        <dbReference type="Pfam" id="PF01568"/>
    </source>
</evidence>
<dbReference type="InterPro" id="IPR006657">
    <property type="entry name" value="MoPterin_dinucl-bd_dom"/>
</dbReference>
<organism evidence="4 5">
    <name type="scientific">Alkaliphilus serpentinus</name>
    <dbReference type="NCBI Taxonomy" id="1482731"/>
    <lineage>
        <taxon>Bacteria</taxon>
        <taxon>Bacillati</taxon>
        <taxon>Bacillota</taxon>
        <taxon>Clostridia</taxon>
        <taxon>Peptostreptococcales</taxon>
        <taxon>Natronincolaceae</taxon>
        <taxon>Alkaliphilus</taxon>
    </lineage>
</organism>
<dbReference type="Pfam" id="PF01568">
    <property type="entry name" value="Molydop_binding"/>
    <property type="match status" value="1"/>
</dbReference>
<dbReference type="GO" id="GO:0043546">
    <property type="term" value="F:molybdopterin cofactor binding"/>
    <property type="evidence" value="ECO:0007669"/>
    <property type="project" value="InterPro"/>
</dbReference>
<keyword evidence="2" id="KW-0411">Iron-sulfur</keyword>
<evidence type="ECO:0000256" key="1">
    <source>
        <dbReference type="ARBA" id="ARBA00023004"/>
    </source>
</evidence>
<keyword evidence="5" id="KW-1185">Reference proteome</keyword>
<evidence type="ECO:0000256" key="2">
    <source>
        <dbReference type="ARBA" id="ARBA00023014"/>
    </source>
</evidence>
<dbReference type="PANTHER" id="PTHR43742:SF6">
    <property type="entry name" value="OXIDOREDUCTASE YYAE-RELATED"/>
    <property type="match status" value="1"/>
</dbReference>
<gene>
    <name evidence="4" type="ORF">F8153_02460</name>
</gene>
<feature type="domain" description="Molybdopterin dinucleotide-binding" evidence="3">
    <location>
        <begin position="15"/>
        <end position="117"/>
    </location>
</feature>
<dbReference type="InterPro" id="IPR009010">
    <property type="entry name" value="Asp_de-COase-like_dom_sf"/>
</dbReference>
<dbReference type="SUPFAM" id="SSF50692">
    <property type="entry name" value="ADC-like"/>
    <property type="match status" value="1"/>
</dbReference>
<dbReference type="GO" id="GO:0051536">
    <property type="term" value="F:iron-sulfur cluster binding"/>
    <property type="evidence" value="ECO:0007669"/>
    <property type="project" value="UniProtKB-KW"/>
</dbReference>
<reference evidence="4 5" key="1">
    <citation type="submission" date="2019-10" db="EMBL/GenBank/DDBJ databases">
        <title>Alkaliphilus serpentinus sp. nov. and Alkaliphilus pronyensis sp. nov., two novel anaerobic alkaliphilic species isolated from the serpentinized-hosted hydrothermal field of the Prony Bay (New Caledonia).</title>
        <authorList>
            <person name="Postec A."/>
        </authorList>
    </citation>
    <scope>NUCLEOTIDE SEQUENCE [LARGE SCALE GENOMIC DNA]</scope>
    <source>
        <strain evidence="4 5">LacT</strain>
    </source>
</reference>
<dbReference type="AlphaFoldDB" id="A0A833HR28"/>
<dbReference type="OrthoDB" id="9803192at2"/>
<protein>
    <recommendedName>
        <fullName evidence="3">Molybdopterin dinucleotide-binding domain-containing protein</fullName>
    </recommendedName>
</protein>
<dbReference type="CDD" id="cd02775">
    <property type="entry name" value="MopB_CT"/>
    <property type="match status" value="1"/>
</dbReference>
<dbReference type="Gene3D" id="2.40.40.20">
    <property type="match status" value="1"/>
</dbReference>
<accession>A0A833HR28</accession>
<keyword evidence="1" id="KW-0408">Iron</keyword>
<name>A0A833HR28_9FIRM</name>
<evidence type="ECO:0000313" key="4">
    <source>
        <dbReference type="EMBL" id="KAB3532519.1"/>
    </source>
</evidence>
<dbReference type="PANTHER" id="PTHR43742">
    <property type="entry name" value="TRIMETHYLAMINE-N-OXIDE REDUCTASE"/>
    <property type="match status" value="1"/>
</dbReference>
<dbReference type="GO" id="GO:0016491">
    <property type="term" value="F:oxidoreductase activity"/>
    <property type="evidence" value="ECO:0007669"/>
    <property type="project" value="InterPro"/>
</dbReference>
<dbReference type="EMBL" id="WBZB01000008">
    <property type="protein sequence ID" value="KAB3532519.1"/>
    <property type="molecule type" value="Genomic_DNA"/>
</dbReference>
<proteinExistence type="predicted"/>
<sequence>MEFIIYEKVSANYPLQLLTIHPMNSLHSQHFMEEEAGKVPIIHTNKKTLNKYDCKDGEVILLVSPWGKLKGKILLDESIRDYIVALHEGWWLKNQGVNKLTPTGLSDIGNQAIYNNCYCKIEKL</sequence>
<comment type="caution">
    <text evidence="4">The sequence shown here is derived from an EMBL/GenBank/DDBJ whole genome shotgun (WGS) entry which is preliminary data.</text>
</comment>
<evidence type="ECO:0000313" key="5">
    <source>
        <dbReference type="Proteomes" id="UP000465601"/>
    </source>
</evidence>
<dbReference type="InterPro" id="IPR050612">
    <property type="entry name" value="Prok_Mopterin_Oxidored"/>
</dbReference>